<keyword evidence="1" id="KW-0472">Membrane</keyword>
<dbReference type="GeneID" id="94197198"/>
<evidence type="ECO:0000256" key="1">
    <source>
        <dbReference type="SAM" id="Phobius"/>
    </source>
</evidence>
<organism evidence="2 3">
    <name type="scientific">Babesia caballi</name>
    <dbReference type="NCBI Taxonomy" id="5871"/>
    <lineage>
        <taxon>Eukaryota</taxon>
        <taxon>Sar</taxon>
        <taxon>Alveolata</taxon>
        <taxon>Apicomplexa</taxon>
        <taxon>Aconoidasida</taxon>
        <taxon>Piroplasmida</taxon>
        <taxon>Babesiidae</taxon>
        <taxon>Babesia</taxon>
    </lineage>
</organism>
<gene>
    <name evidence="2" type="ORF">BcabD6B2_51520</name>
</gene>
<protein>
    <submittedName>
        <fullName evidence="2">Uncharacterized protein</fullName>
    </submittedName>
</protein>
<dbReference type="AlphaFoldDB" id="A0AAV4M0X0"/>
<accession>A0AAV4M0X0</accession>
<keyword evidence="1" id="KW-1133">Transmembrane helix</keyword>
<reference evidence="2 3" key="1">
    <citation type="submission" date="2021-06" db="EMBL/GenBank/DDBJ databases">
        <title>Genome sequence of Babesia caballi.</title>
        <authorList>
            <person name="Yamagishi J."/>
            <person name="Kidaka T."/>
            <person name="Ochi A."/>
        </authorList>
    </citation>
    <scope>NUCLEOTIDE SEQUENCE [LARGE SCALE GENOMIC DNA]</scope>
    <source>
        <strain evidence="2">USDA-D6B2</strain>
    </source>
</reference>
<name>A0AAV4M0X0_BABCB</name>
<sequence>MDRGLGYIPGGKPGGWTAPTAGDLPYLKGYHGSLPKPLHTSNWKHEADTDPLAKAAEYPEKHIDATAQNGPIKVKSLDLDVTGDIWNNDRGGQFRPIGANQAELPDAIPAAHSIVNIQSHAEGGVDANGRKDINRTRVKNFVRKPSSTVHNNKQSTHSTAVTIPKEARKSVRARKSLQTDKVAAVISETSRRSVTDENDDISSSIEPDEYEEAMTRSSTGVLIAGGFFSSVLLITGGLVVYLKRKE</sequence>
<comment type="caution">
    <text evidence="2">The sequence shown here is derived from an EMBL/GenBank/DDBJ whole genome shotgun (WGS) entry which is preliminary data.</text>
</comment>
<keyword evidence="1" id="KW-0812">Transmembrane</keyword>
<proteinExistence type="predicted"/>
<dbReference type="EMBL" id="BPLF01000005">
    <property type="protein sequence ID" value="GIX65717.1"/>
    <property type="molecule type" value="Genomic_DNA"/>
</dbReference>
<dbReference type="RefSeq" id="XP_067717786.1">
    <property type="nucleotide sequence ID" value="XM_067861685.1"/>
</dbReference>
<feature type="transmembrane region" description="Helical" evidence="1">
    <location>
        <begin position="221"/>
        <end position="242"/>
    </location>
</feature>
<dbReference type="Proteomes" id="UP001497744">
    <property type="component" value="Unassembled WGS sequence"/>
</dbReference>
<evidence type="ECO:0000313" key="2">
    <source>
        <dbReference type="EMBL" id="GIX65717.1"/>
    </source>
</evidence>
<keyword evidence="3" id="KW-1185">Reference proteome</keyword>
<evidence type="ECO:0000313" key="3">
    <source>
        <dbReference type="Proteomes" id="UP001497744"/>
    </source>
</evidence>